<dbReference type="InterPro" id="IPR047958">
    <property type="entry name" value="B-4DMT-like"/>
</dbReference>
<dbReference type="STRING" id="158898.SAMN04488548_134580"/>
<keyword evidence="1" id="KW-0472">Membrane</keyword>
<reference evidence="2 3" key="1">
    <citation type="submission" date="2016-10" db="EMBL/GenBank/DDBJ databases">
        <authorList>
            <person name="de Groot N.N."/>
        </authorList>
    </citation>
    <scope>NUCLEOTIDE SEQUENCE [LARGE SCALE GENOMIC DNA]</scope>
    <source>
        <strain evidence="2 3">DSM 44215</strain>
    </source>
</reference>
<evidence type="ECO:0008006" key="4">
    <source>
        <dbReference type="Google" id="ProtNLM"/>
    </source>
</evidence>
<dbReference type="AlphaFoldDB" id="A0A1H2HPL4"/>
<feature type="transmembrane region" description="Helical" evidence="1">
    <location>
        <begin position="7"/>
        <end position="25"/>
    </location>
</feature>
<keyword evidence="1" id="KW-0812">Transmembrane</keyword>
<evidence type="ECO:0000313" key="2">
    <source>
        <dbReference type="EMBL" id="SDU33488.1"/>
    </source>
</evidence>
<name>A0A1H2HPL4_9ACTN</name>
<gene>
    <name evidence="2" type="ORF">SAMN04488548_134580</name>
</gene>
<dbReference type="NCBIfam" id="NF037996">
    <property type="entry name" value="B-4DMT"/>
    <property type="match status" value="1"/>
</dbReference>
<feature type="transmembrane region" description="Helical" evidence="1">
    <location>
        <begin position="37"/>
        <end position="57"/>
    </location>
</feature>
<protein>
    <recommendedName>
        <fullName evidence="4">B-4DMT family transporter</fullName>
    </recommendedName>
</protein>
<sequence>MTRMSSWLVRGLSMTAVHVLARILLGVAVVEAPLNSTVWRTVAIAAVVLIALVWGGFDGIRDARANPDPDDYEDLTVRWLKAGVLAGVAAGLISWILGNTVLAGIGQAGLFVELIAGASFTALLVFVPAFVGAAIGRWLVRREQNKGAAEDDWSVHEDRHADATAQ</sequence>
<evidence type="ECO:0000256" key="1">
    <source>
        <dbReference type="SAM" id="Phobius"/>
    </source>
</evidence>
<feature type="transmembrane region" description="Helical" evidence="1">
    <location>
        <begin position="110"/>
        <end position="136"/>
    </location>
</feature>
<feature type="transmembrane region" description="Helical" evidence="1">
    <location>
        <begin position="78"/>
        <end position="98"/>
    </location>
</feature>
<dbReference type="Proteomes" id="UP000183180">
    <property type="component" value="Unassembled WGS sequence"/>
</dbReference>
<keyword evidence="1" id="KW-1133">Transmembrane helix</keyword>
<organism evidence="2 3">
    <name type="scientific">Gordonia westfalica</name>
    <dbReference type="NCBI Taxonomy" id="158898"/>
    <lineage>
        <taxon>Bacteria</taxon>
        <taxon>Bacillati</taxon>
        <taxon>Actinomycetota</taxon>
        <taxon>Actinomycetes</taxon>
        <taxon>Mycobacteriales</taxon>
        <taxon>Gordoniaceae</taxon>
        <taxon>Gordonia</taxon>
    </lineage>
</organism>
<accession>A0A1H2HPL4</accession>
<dbReference type="EMBL" id="FNLM01000034">
    <property type="protein sequence ID" value="SDU33488.1"/>
    <property type="molecule type" value="Genomic_DNA"/>
</dbReference>
<evidence type="ECO:0000313" key="3">
    <source>
        <dbReference type="Proteomes" id="UP000183180"/>
    </source>
</evidence>
<proteinExistence type="predicted"/>